<name>A0A931GM32_9ACTN</name>
<protein>
    <submittedName>
        <fullName evidence="1">Uncharacterized protein</fullName>
    </submittedName>
</protein>
<accession>A0A931GM32</accession>
<evidence type="ECO:0000313" key="2">
    <source>
        <dbReference type="Proteomes" id="UP000614047"/>
    </source>
</evidence>
<sequence length="153" mass="17365">MANKQQVEAAADIARGLLGEVPSVSSPASGLTELVRRFALIEFDVPDSSDSDGYLFQYGEVNWFSEPTFELSLVRQLEVVDLSGRWEAYVQVLFEFRYPLDEDLGSVDSHSEWWFPGNEMPFDLWLDSVDRSPIVGLLSGKTLREFVILQERV</sequence>
<gene>
    <name evidence="1" type="ORF">IW256_005753</name>
</gene>
<dbReference type="RefSeq" id="WP_197013931.1">
    <property type="nucleotide sequence ID" value="NZ_BAABES010000002.1"/>
</dbReference>
<reference evidence="1" key="1">
    <citation type="submission" date="2020-11" db="EMBL/GenBank/DDBJ databases">
        <title>Sequencing the genomes of 1000 actinobacteria strains.</title>
        <authorList>
            <person name="Klenk H.-P."/>
        </authorList>
    </citation>
    <scope>NUCLEOTIDE SEQUENCE</scope>
    <source>
        <strain evidence="1">DSM 43175</strain>
    </source>
</reference>
<comment type="caution">
    <text evidence="1">The sequence shown here is derived from an EMBL/GenBank/DDBJ whole genome shotgun (WGS) entry which is preliminary data.</text>
</comment>
<evidence type="ECO:0000313" key="1">
    <source>
        <dbReference type="EMBL" id="MBG6091640.1"/>
    </source>
</evidence>
<dbReference type="Proteomes" id="UP000614047">
    <property type="component" value="Unassembled WGS sequence"/>
</dbReference>
<dbReference type="AlphaFoldDB" id="A0A931GM32"/>
<organism evidence="1 2">
    <name type="scientific">Actinomadura viridis</name>
    <dbReference type="NCBI Taxonomy" id="58110"/>
    <lineage>
        <taxon>Bacteria</taxon>
        <taxon>Bacillati</taxon>
        <taxon>Actinomycetota</taxon>
        <taxon>Actinomycetes</taxon>
        <taxon>Streptosporangiales</taxon>
        <taxon>Thermomonosporaceae</taxon>
        <taxon>Actinomadura</taxon>
    </lineage>
</organism>
<dbReference type="EMBL" id="JADOUA010000001">
    <property type="protein sequence ID" value="MBG6091640.1"/>
    <property type="molecule type" value="Genomic_DNA"/>
</dbReference>
<proteinExistence type="predicted"/>
<keyword evidence="2" id="KW-1185">Reference proteome</keyword>